<reference evidence="4 5" key="1">
    <citation type="submission" date="2020-12" db="EMBL/GenBank/DDBJ databases">
        <title>Bacterial novel species Pedobacter sp. SD-b isolated from soil.</title>
        <authorList>
            <person name="Jung H.-Y."/>
        </authorList>
    </citation>
    <scope>NUCLEOTIDE SEQUENCE [LARGE SCALE GENOMIC DNA]</scope>
    <source>
        <strain evidence="4 5">SD-b</strain>
    </source>
</reference>
<organism evidence="4 5">
    <name type="scientific">Pedobacter segetis</name>
    <dbReference type="NCBI Taxonomy" id="2793069"/>
    <lineage>
        <taxon>Bacteria</taxon>
        <taxon>Pseudomonadati</taxon>
        <taxon>Bacteroidota</taxon>
        <taxon>Sphingobacteriia</taxon>
        <taxon>Sphingobacteriales</taxon>
        <taxon>Sphingobacteriaceae</taxon>
        <taxon>Pedobacter</taxon>
    </lineage>
</organism>
<evidence type="ECO:0000313" key="5">
    <source>
        <dbReference type="Proteomes" id="UP000660024"/>
    </source>
</evidence>
<evidence type="ECO:0000259" key="3">
    <source>
        <dbReference type="Pfam" id="PF23357"/>
    </source>
</evidence>
<proteinExistence type="predicted"/>
<evidence type="ECO:0000256" key="1">
    <source>
        <dbReference type="SAM" id="Phobius"/>
    </source>
</evidence>
<keyword evidence="1" id="KW-0472">Membrane</keyword>
<feature type="transmembrane region" description="Helical" evidence="1">
    <location>
        <begin position="535"/>
        <end position="553"/>
    </location>
</feature>
<feature type="domain" description="DUF7088" evidence="3">
    <location>
        <begin position="38"/>
        <end position="148"/>
    </location>
</feature>
<dbReference type="RefSeq" id="WP_200587678.1">
    <property type="nucleotide sequence ID" value="NZ_JAEHFY010000024.1"/>
</dbReference>
<accession>A0ABS1BMS1</accession>
<evidence type="ECO:0000313" key="4">
    <source>
        <dbReference type="EMBL" id="MBK0384198.1"/>
    </source>
</evidence>
<dbReference type="EMBL" id="JAEHFY010000024">
    <property type="protein sequence ID" value="MBK0384198.1"/>
    <property type="molecule type" value="Genomic_DNA"/>
</dbReference>
<dbReference type="InterPro" id="IPR019196">
    <property type="entry name" value="ABC_transp_unknown"/>
</dbReference>
<sequence length="564" mass="63541">MVNQQKKKDLIQLLIILIAIIIINVLSQNTFTRIDFTKEKRYTISNISTQILQGLKAPVNITVYLEGDFPAGFKRLRNATKDLLIDYKAYAGNNLTYQFIDPVGGKNQKEQEDIYNQLSQKGIEPTNLSVKTESGLTQKMIFPAAVVSFNGKEIPVKLLQTRIGVSPEEVLNNSIQNLEYAFSSAIKKVSSGGKPRVGFTEGHGELDDAHLEDAIKSLSDGYEAGRINLSQLTYNGIQKLKVMIIDKPETQFSELEKYKIDQFLMKGGKIIWAIDQVNADLDSMRRSRNGEQLAFQKKLNLDDQLFTYGIRINYDLIGDMNCGQIPVSVGEVAGQAQIQMVPWLFYPIIMPVSKHPMVKNLDGIKTEFVNTIDTIAIKNVKKTILLTTSPFNRELETPTIISLNMIEDTPDPKRFQSTPKPVCVLLEGSFKSNFLNRAVPEGVNFPIASINKSVNTKMLIFSDGDVFKNDVSAKDGSIFPLGFDRYNQQTYGNKTFLLNALDYLTDDSGLISLRTKEIKLRLLDKGKLVAEKTKWQLINTLLPLIMLIAFGIFQHIYRKRKYAV</sequence>
<feature type="domain" description="ABC-type uncharacterised transport system" evidence="2">
    <location>
        <begin position="194"/>
        <end position="500"/>
    </location>
</feature>
<keyword evidence="5" id="KW-1185">Reference proteome</keyword>
<evidence type="ECO:0000259" key="2">
    <source>
        <dbReference type="Pfam" id="PF09822"/>
    </source>
</evidence>
<dbReference type="Proteomes" id="UP000660024">
    <property type="component" value="Unassembled WGS sequence"/>
</dbReference>
<dbReference type="NCBIfam" id="TIGR03521">
    <property type="entry name" value="GldG"/>
    <property type="match status" value="1"/>
</dbReference>
<name>A0ABS1BMS1_9SPHI</name>
<dbReference type="Pfam" id="PF09822">
    <property type="entry name" value="ABC_transp_aux"/>
    <property type="match status" value="1"/>
</dbReference>
<keyword evidence="1" id="KW-1133">Transmembrane helix</keyword>
<keyword evidence="1" id="KW-0812">Transmembrane</keyword>
<dbReference type="Pfam" id="PF23357">
    <property type="entry name" value="DUF7088"/>
    <property type="match status" value="1"/>
</dbReference>
<dbReference type="InterPro" id="IPR055396">
    <property type="entry name" value="DUF7088"/>
</dbReference>
<gene>
    <name evidence="4" type="primary">gldG</name>
    <name evidence="4" type="ORF">I5M32_14615</name>
</gene>
<protein>
    <submittedName>
        <fullName evidence="4">Gliding motility-associated ABC transporter substrate-binding protein GldG</fullName>
    </submittedName>
</protein>
<dbReference type="InterPro" id="IPR019863">
    <property type="entry name" value="Motility-assoc_ABC-rel_GldG"/>
</dbReference>
<comment type="caution">
    <text evidence="4">The sequence shown here is derived from an EMBL/GenBank/DDBJ whole genome shotgun (WGS) entry which is preliminary data.</text>
</comment>